<evidence type="ECO:0000313" key="2">
    <source>
        <dbReference type="EMBL" id="SHJ06380.1"/>
    </source>
</evidence>
<feature type="domain" description="Carboxymuconolactone decarboxylase-like" evidence="1">
    <location>
        <begin position="45"/>
        <end position="103"/>
    </location>
</feature>
<protein>
    <submittedName>
        <fullName evidence="2">Carboxymuconolactone decarboxylase family protein</fullName>
    </submittedName>
</protein>
<gene>
    <name evidence="2" type="ORF">SAMN02745216_00939</name>
</gene>
<keyword evidence="3" id="KW-1185">Reference proteome</keyword>
<dbReference type="InterPro" id="IPR003779">
    <property type="entry name" value="CMD-like"/>
</dbReference>
<organism evidence="2 3">
    <name type="scientific">Desulfatibacillum alkenivorans DSM 16219</name>
    <dbReference type="NCBI Taxonomy" id="1121393"/>
    <lineage>
        <taxon>Bacteria</taxon>
        <taxon>Pseudomonadati</taxon>
        <taxon>Thermodesulfobacteriota</taxon>
        <taxon>Desulfobacteria</taxon>
        <taxon>Desulfobacterales</taxon>
        <taxon>Desulfatibacillaceae</taxon>
        <taxon>Desulfatibacillum</taxon>
    </lineage>
</organism>
<accession>A0A1M6G8S7</accession>
<dbReference type="EMBL" id="FQZU01000004">
    <property type="protein sequence ID" value="SHJ06380.1"/>
    <property type="molecule type" value="Genomic_DNA"/>
</dbReference>
<dbReference type="GO" id="GO:0051920">
    <property type="term" value="F:peroxiredoxin activity"/>
    <property type="evidence" value="ECO:0007669"/>
    <property type="project" value="InterPro"/>
</dbReference>
<dbReference type="PANTHER" id="PTHR34846">
    <property type="entry name" value="4-CARBOXYMUCONOLACTONE DECARBOXYLASE FAMILY PROTEIN (AFU_ORTHOLOGUE AFUA_6G11590)"/>
    <property type="match status" value="1"/>
</dbReference>
<dbReference type="STRING" id="1121393.SAMN02745216_00939"/>
<dbReference type="RefSeq" id="WP_073473479.1">
    <property type="nucleotide sequence ID" value="NZ_FQZU01000004.1"/>
</dbReference>
<dbReference type="PANTHER" id="PTHR34846:SF5">
    <property type="entry name" value="CARBOXYMUCONOLACTONE DECARBOXYLASE-LIKE DOMAIN-CONTAINING PROTEIN"/>
    <property type="match status" value="1"/>
</dbReference>
<proteinExistence type="predicted"/>
<sequence length="184" mass="20964">MTQQRIAMVNPPYEQETKEELEKIMPPGIEPLKLFKTLAQNPRVLKKFRRGNLLDRGSLERRDREIVILRTCARCGSEYEWGVHTAYFAERFGIFQEQIAATVHGDGQSPCWGDKDRLLIRMVDELHDSAQISDGLWDGLAAAWNPDQLVELIVLTGFYHTVSFVTNGAKVELEAFAARFPDEA</sequence>
<evidence type="ECO:0000313" key="3">
    <source>
        <dbReference type="Proteomes" id="UP000183994"/>
    </source>
</evidence>
<dbReference type="SUPFAM" id="SSF69118">
    <property type="entry name" value="AhpD-like"/>
    <property type="match status" value="1"/>
</dbReference>
<dbReference type="AlphaFoldDB" id="A0A1M6G8S7"/>
<dbReference type="Pfam" id="PF02627">
    <property type="entry name" value="CMD"/>
    <property type="match status" value="1"/>
</dbReference>
<reference evidence="3" key="1">
    <citation type="submission" date="2016-11" db="EMBL/GenBank/DDBJ databases">
        <authorList>
            <person name="Varghese N."/>
            <person name="Submissions S."/>
        </authorList>
    </citation>
    <scope>NUCLEOTIDE SEQUENCE [LARGE SCALE GENOMIC DNA]</scope>
    <source>
        <strain evidence="3">DSM 16219</strain>
    </source>
</reference>
<dbReference type="InterPro" id="IPR029032">
    <property type="entry name" value="AhpD-like"/>
</dbReference>
<dbReference type="Gene3D" id="1.20.1290.10">
    <property type="entry name" value="AhpD-like"/>
    <property type="match status" value="1"/>
</dbReference>
<dbReference type="Proteomes" id="UP000183994">
    <property type="component" value="Unassembled WGS sequence"/>
</dbReference>
<evidence type="ECO:0000259" key="1">
    <source>
        <dbReference type="Pfam" id="PF02627"/>
    </source>
</evidence>
<name>A0A1M6G8S7_9BACT</name>
<dbReference type="OrthoDB" id="4704294at2"/>